<protein>
    <recommendedName>
        <fullName evidence="4">Transmembrane protein</fullName>
    </recommendedName>
</protein>
<proteinExistence type="predicted"/>
<feature type="transmembrane region" description="Helical" evidence="2">
    <location>
        <begin position="260"/>
        <end position="283"/>
    </location>
</feature>
<evidence type="ECO:0000313" key="3">
    <source>
        <dbReference type="EMBL" id="CAD8318787.1"/>
    </source>
</evidence>
<feature type="region of interest" description="Disordered" evidence="1">
    <location>
        <begin position="1"/>
        <end position="68"/>
    </location>
</feature>
<evidence type="ECO:0008006" key="4">
    <source>
        <dbReference type="Google" id="ProtNLM"/>
    </source>
</evidence>
<evidence type="ECO:0000256" key="2">
    <source>
        <dbReference type="SAM" id="Phobius"/>
    </source>
</evidence>
<feature type="transmembrane region" description="Helical" evidence="2">
    <location>
        <begin position="303"/>
        <end position="328"/>
    </location>
</feature>
<keyword evidence="2" id="KW-1133">Transmembrane helix</keyword>
<feature type="transmembrane region" description="Helical" evidence="2">
    <location>
        <begin position="480"/>
        <end position="502"/>
    </location>
</feature>
<gene>
    <name evidence="3" type="ORF">TDUB1175_LOCUS17520</name>
</gene>
<dbReference type="AlphaFoldDB" id="A0A7R9ZED1"/>
<feature type="transmembrane region" description="Helical" evidence="2">
    <location>
        <begin position="556"/>
        <end position="581"/>
    </location>
</feature>
<keyword evidence="2" id="KW-0812">Transmembrane</keyword>
<keyword evidence="2" id="KW-0472">Membrane</keyword>
<accession>A0A7R9ZED1</accession>
<evidence type="ECO:0000256" key="1">
    <source>
        <dbReference type="SAM" id="MobiDB-lite"/>
    </source>
</evidence>
<name>A0A7R9ZED1_9STRA</name>
<feature type="transmembrane region" description="Helical" evidence="2">
    <location>
        <begin position="446"/>
        <end position="468"/>
    </location>
</feature>
<feature type="transmembrane region" description="Helical" evidence="2">
    <location>
        <begin position="637"/>
        <end position="655"/>
    </location>
</feature>
<feature type="region of interest" description="Disordered" evidence="1">
    <location>
        <begin position="157"/>
        <end position="182"/>
    </location>
</feature>
<organism evidence="3">
    <name type="scientific">Pseudictyota dubia</name>
    <dbReference type="NCBI Taxonomy" id="2749911"/>
    <lineage>
        <taxon>Eukaryota</taxon>
        <taxon>Sar</taxon>
        <taxon>Stramenopiles</taxon>
        <taxon>Ochrophyta</taxon>
        <taxon>Bacillariophyta</taxon>
        <taxon>Mediophyceae</taxon>
        <taxon>Biddulphiophycidae</taxon>
        <taxon>Eupodiscales</taxon>
        <taxon>Odontellaceae</taxon>
        <taxon>Pseudictyota</taxon>
    </lineage>
</organism>
<sequence>MGMIEEEPSVGVTSNTSGSGGATGQSESDAAPARCAPEEFSDDDVGGDGPGEWRQQGHKPYYNPHGPIGVSRLDSLTTSERGNVLRAVKWVASTTSSSEDDDGSSFPDGFDDEGVYYMNSPMQTPMSGMGPGGDGVMTTAPFSPTLGPGDIHRATTNHDDMDLSPSHHSNLGSRHGEHKRKRSVKFERNLSVASGWGEKEDEYHSLYLCGRRVPFLRWPLFHVSISWSRVSSLIVRHAPCFWCAQRFETAATDRDILVRLNVLCTCFAAAQVGAGTFLLLVQWSSDGTDEENQLRRESLTPNLWTLNGMVFLLSLVGLVLVVTMLLTLKVIREVNLAGALRYMWALYWLLPIEILLVIGLFDVHGVTDVWVKHTWTLDIMAWFREQFCYLGTAHTKCIVPIEGGESYDTEEEWCRAMYNATDCRKIRDEAQDDFLKTSYGFITANGIWGVFLIVLLFLALTLLEGIITAPIVRSSKQANIPFWLTLPIIGCIVGGSLLLFSPTTVTGDDSSDQVYWIGVAFFACAGTFTIAALLGWFMSAFSVLSDKSKRRKHIALLCFINVLVLTLLTVVAIFAASVIYLSSIVDIEMDDNMRGNIACDLATASSCTGCDESEQRCPEWTAEDLQTMLQSQVKQSAILSAILAIYAVTAIRFGFDLRKHLSRYQIEYV</sequence>
<reference evidence="3" key="1">
    <citation type="submission" date="2021-01" db="EMBL/GenBank/DDBJ databases">
        <authorList>
            <person name="Corre E."/>
            <person name="Pelletier E."/>
            <person name="Niang G."/>
            <person name="Scheremetjew M."/>
            <person name="Finn R."/>
            <person name="Kale V."/>
            <person name="Holt S."/>
            <person name="Cochrane G."/>
            <person name="Meng A."/>
            <person name="Brown T."/>
            <person name="Cohen L."/>
        </authorList>
    </citation>
    <scope>NUCLEOTIDE SEQUENCE</scope>
    <source>
        <strain evidence="3">CCMP147</strain>
    </source>
</reference>
<feature type="transmembrane region" description="Helical" evidence="2">
    <location>
        <begin position="340"/>
        <end position="361"/>
    </location>
</feature>
<dbReference type="EMBL" id="HBED01035019">
    <property type="protein sequence ID" value="CAD8318787.1"/>
    <property type="molecule type" value="Transcribed_RNA"/>
</dbReference>
<feature type="transmembrane region" description="Helical" evidence="2">
    <location>
        <begin position="514"/>
        <end position="544"/>
    </location>
</feature>